<evidence type="ECO:0000256" key="22">
    <source>
        <dbReference type="ARBA" id="ARBA00054320"/>
    </source>
</evidence>
<evidence type="ECO:0000256" key="5">
    <source>
        <dbReference type="ARBA" id="ARBA00022475"/>
    </source>
</evidence>
<dbReference type="Gene3D" id="3.30.200.20">
    <property type="entry name" value="Phosphorylase Kinase, domain 1"/>
    <property type="match status" value="1"/>
</dbReference>
<evidence type="ECO:0000256" key="3">
    <source>
        <dbReference type="ARBA" id="ARBA00008684"/>
    </source>
</evidence>
<dbReference type="InterPro" id="IPR008271">
    <property type="entry name" value="Ser/Thr_kinase_AS"/>
</dbReference>
<comment type="subcellular location">
    <subcellularLocation>
        <location evidence="1">Cell membrane</location>
        <topology evidence="1">Single-pass membrane protein</topology>
    </subcellularLocation>
    <subcellularLocation>
        <location evidence="2">Endoplasmic reticulum membrane</location>
        <topology evidence="2">Single-pass membrane protein</topology>
    </subcellularLocation>
</comment>
<dbReference type="PROSITE" id="PS00108">
    <property type="entry name" value="PROTEIN_KINASE_ST"/>
    <property type="match status" value="1"/>
</dbReference>
<keyword evidence="6" id="KW-0723">Serine/threonine-protein kinase</keyword>
<dbReference type="SMART" id="SM00220">
    <property type="entry name" value="S_TKc"/>
    <property type="match status" value="1"/>
</dbReference>
<dbReference type="PROSITE" id="PS50011">
    <property type="entry name" value="PROTEIN_KINASE_DOM"/>
    <property type="match status" value="1"/>
</dbReference>
<feature type="chain" id="PRO_5003017455" description="Receptor kinase-like protein Xa21" evidence="27">
    <location>
        <begin position="27"/>
        <end position="1045"/>
    </location>
</feature>
<keyword evidence="13 25" id="KW-0547">Nucleotide-binding</keyword>
<dbReference type="EC" id="2.7.11.1" evidence="4"/>
<comment type="similarity">
    <text evidence="3">Belongs to the protein kinase superfamily. Ser/Thr protein kinase family.</text>
</comment>
<organism evidence="29">
    <name type="scientific">Triticum aestivum</name>
    <name type="common">Wheat</name>
    <dbReference type="NCBI Taxonomy" id="4565"/>
    <lineage>
        <taxon>Eukaryota</taxon>
        <taxon>Viridiplantae</taxon>
        <taxon>Streptophyta</taxon>
        <taxon>Embryophyta</taxon>
        <taxon>Tracheophyta</taxon>
        <taxon>Spermatophyta</taxon>
        <taxon>Magnoliopsida</taxon>
        <taxon>Liliopsida</taxon>
        <taxon>Poales</taxon>
        <taxon>Poaceae</taxon>
        <taxon>BOP clade</taxon>
        <taxon>Pooideae</taxon>
        <taxon>Triticodae</taxon>
        <taxon>Triticeae</taxon>
        <taxon>Triticinae</taxon>
        <taxon>Triticum</taxon>
    </lineage>
</organism>
<dbReference type="Gene3D" id="3.80.10.10">
    <property type="entry name" value="Ribonuclease Inhibitor"/>
    <property type="match status" value="4"/>
</dbReference>
<evidence type="ECO:0000256" key="18">
    <source>
        <dbReference type="ARBA" id="ARBA00023170"/>
    </source>
</evidence>
<keyword evidence="7" id="KW-0597">Phosphoprotein</keyword>
<keyword evidence="5" id="KW-1003">Cell membrane</keyword>
<dbReference type="InterPro" id="IPR011009">
    <property type="entry name" value="Kinase-like_dom_sf"/>
</dbReference>
<dbReference type="ExpressionAtlas" id="D0VMS4">
    <property type="expression patterns" value="baseline and differential"/>
</dbReference>
<evidence type="ECO:0000256" key="7">
    <source>
        <dbReference type="ARBA" id="ARBA00022553"/>
    </source>
</evidence>
<comment type="catalytic activity">
    <reaction evidence="21">
        <text>L-seryl-[protein] + ATP = O-phospho-L-seryl-[protein] + ADP + H(+)</text>
        <dbReference type="Rhea" id="RHEA:17989"/>
        <dbReference type="Rhea" id="RHEA-COMP:9863"/>
        <dbReference type="Rhea" id="RHEA-COMP:11604"/>
        <dbReference type="ChEBI" id="CHEBI:15378"/>
        <dbReference type="ChEBI" id="CHEBI:29999"/>
        <dbReference type="ChEBI" id="CHEBI:30616"/>
        <dbReference type="ChEBI" id="CHEBI:83421"/>
        <dbReference type="ChEBI" id="CHEBI:456216"/>
        <dbReference type="EC" id="2.7.11.1"/>
    </reaction>
</comment>
<evidence type="ECO:0000256" key="13">
    <source>
        <dbReference type="ARBA" id="ARBA00022741"/>
    </source>
</evidence>
<evidence type="ECO:0000256" key="12">
    <source>
        <dbReference type="ARBA" id="ARBA00022737"/>
    </source>
</evidence>
<dbReference type="Pfam" id="PF07714">
    <property type="entry name" value="PK_Tyr_Ser-Thr"/>
    <property type="match status" value="1"/>
</dbReference>
<dbReference type="FunFam" id="3.80.10.10:FF:000095">
    <property type="entry name" value="LRR receptor-like serine/threonine-protein kinase GSO1"/>
    <property type="match status" value="2"/>
</dbReference>
<evidence type="ECO:0000256" key="6">
    <source>
        <dbReference type="ARBA" id="ARBA00022527"/>
    </source>
</evidence>
<evidence type="ECO:0000256" key="2">
    <source>
        <dbReference type="ARBA" id="ARBA00004389"/>
    </source>
</evidence>
<dbReference type="InterPro" id="IPR032675">
    <property type="entry name" value="LRR_dom_sf"/>
</dbReference>
<evidence type="ECO:0000256" key="16">
    <source>
        <dbReference type="ARBA" id="ARBA00022989"/>
    </source>
</evidence>
<dbReference type="FunFam" id="3.80.10.10:FF:000041">
    <property type="entry name" value="LRR receptor-like serine/threonine-protein kinase ERECTA"/>
    <property type="match status" value="1"/>
</dbReference>
<dbReference type="PROSITE" id="PS51450">
    <property type="entry name" value="LRR"/>
    <property type="match status" value="2"/>
</dbReference>
<evidence type="ECO:0000256" key="25">
    <source>
        <dbReference type="PROSITE-ProRule" id="PRU10141"/>
    </source>
</evidence>
<dbReference type="PANTHER" id="PTHR48053:SF6">
    <property type="entry name" value="PROTEIN KINASE DOMAIN-CONTAINING PROTEIN"/>
    <property type="match status" value="1"/>
</dbReference>
<comment type="catalytic activity">
    <reaction evidence="20">
        <text>L-threonyl-[protein] + ATP = O-phospho-L-threonyl-[protein] + ADP + H(+)</text>
        <dbReference type="Rhea" id="RHEA:46608"/>
        <dbReference type="Rhea" id="RHEA-COMP:11060"/>
        <dbReference type="Rhea" id="RHEA-COMP:11605"/>
        <dbReference type="ChEBI" id="CHEBI:15378"/>
        <dbReference type="ChEBI" id="CHEBI:30013"/>
        <dbReference type="ChEBI" id="CHEBI:30616"/>
        <dbReference type="ChEBI" id="CHEBI:61977"/>
        <dbReference type="ChEBI" id="CHEBI:456216"/>
        <dbReference type="EC" id="2.7.11.1"/>
    </reaction>
</comment>
<dbReference type="EMBL" id="GU084176">
    <property type="protein sequence ID" value="ACY30448.1"/>
    <property type="molecule type" value="mRNA"/>
</dbReference>
<keyword evidence="15 25" id="KW-0067">ATP-binding</keyword>
<comment type="function">
    <text evidence="23">The processed protein kinase Xa21 chain released by protein cleavage after X.oryzae pv. oryzae protein Ax21 detection translocates into the nucleus where it can bind and regulate WRKY62, a transcription factor. Confers resistance to the bacterial pathogen X.oryzae pv. oryzae (Xoo).</text>
</comment>
<dbReference type="AlphaFoldDB" id="D0VMS4"/>
<keyword evidence="17 26" id="KW-0472">Membrane</keyword>
<evidence type="ECO:0000256" key="8">
    <source>
        <dbReference type="ARBA" id="ARBA00022614"/>
    </source>
</evidence>
<keyword evidence="11 27" id="KW-0732">Signal</keyword>
<keyword evidence="14 29" id="KW-0418">Kinase</keyword>
<evidence type="ECO:0000256" key="20">
    <source>
        <dbReference type="ARBA" id="ARBA00047899"/>
    </source>
</evidence>
<keyword evidence="16 26" id="KW-1133">Transmembrane helix</keyword>
<dbReference type="InterPro" id="IPR001245">
    <property type="entry name" value="Ser-Thr/Tyr_kinase_cat_dom"/>
</dbReference>
<evidence type="ECO:0000256" key="27">
    <source>
        <dbReference type="SAM" id="SignalP"/>
    </source>
</evidence>
<keyword evidence="19" id="KW-0325">Glycoprotein</keyword>
<dbReference type="Pfam" id="PF08263">
    <property type="entry name" value="LRRNT_2"/>
    <property type="match status" value="1"/>
</dbReference>
<dbReference type="FunFam" id="1.10.510.10:FF:000358">
    <property type="entry name" value="Putative leucine-rich repeat receptor-like serine/threonine-protein kinase"/>
    <property type="match status" value="1"/>
</dbReference>
<evidence type="ECO:0000256" key="4">
    <source>
        <dbReference type="ARBA" id="ARBA00012513"/>
    </source>
</evidence>
<dbReference type="InterPro" id="IPR003591">
    <property type="entry name" value="Leu-rich_rpt_typical-subtyp"/>
</dbReference>
<dbReference type="GO" id="GO:0004674">
    <property type="term" value="F:protein serine/threonine kinase activity"/>
    <property type="evidence" value="ECO:0007669"/>
    <property type="project" value="UniProtKB-KW"/>
</dbReference>
<dbReference type="Pfam" id="PF00560">
    <property type="entry name" value="LRR_1"/>
    <property type="match status" value="10"/>
</dbReference>
<comment type="function">
    <text evidence="22">Receptor kinase that detects X.oryzae pv. oryzae protein Ax21 to promote innate immunity. Following X.oryzae pv. oryzae protein Ax21 detection, undergoes cleavage, releasing the processed protein kinase Xa21 chain.</text>
</comment>
<dbReference type="GO" id="GO:0005524">
    <property type="term" value="F:ATP binding"/>
    <property type="evidence" value="ECO:0007669"/>
    <property type="project" value="UniProtKB-UniRule"/>
</dbReference>
<dbReference type="SMART" id="SM00369">
    <property type="entry name" value="LRR_TYP"/>
    <property type="match status" value="10"/>
</dbReference>
<evidence type="ECO:0000256" key="23">
    <source>
        <dbReference type="ARBA" id="ARBA00056628"/>
    </source>
</evidence>
<dbReference type="InterPro" id="IPR051716">
    <property type="entry name" value="Plant_RL_S/T_kinase"/>
</dbReference>
<dbReference type="InterPro" id="IPR017441">
    <property type="entry name" value="Protein_kinase_ATP_BS"/>
</dbReference>
<evidence type="ECO:0000256" key="17">
    <source>
        <dbReference type="ARBA" id="ARBA00023136"/>
    </source>
</evidence>
<evidence type="ECO:0000256" key="24">
    <source>
        <dbReference type="ARBA" id="ARBA00072040"/>
    </source>
</evidence>
<evidence type="ECO:0000256" key="14">
    <source>
        <dbReference type="ARBA" id="ARBA00022777"/>
    </source>
</evidence>
<dbReference type="PRINTS" id="PR00019">
    <property type="entry name" value="LEURICHRPT"/>
</dbReference>
<dbReference type="SUPFAM" id="SSF56112">
    <property type="entry name" value="Protein kinase-like (PK-like)"/>
    <property type="match status" value="1"/>
</dbReference>
<name>D0VMS4_WHEAT</name>
<evidence type="ECO:0000313" key="29">
    <source>
        <dbReference type="EMBL" id="ACY30448.1"/>
    </source>
</evidence>
<evidence type="ECO:0000256" key="9">
    <source>
        <dbReference type="ARBA" id="ARBA00022679"/>
    </source>
</evidence>
<sequence length="1045" mass="114593">MSDQSVKLNMLLLLAFLLLSYGAGNARCSTVHANITDILSLLRFKRSTHDPTGSLRNWNRSIHYCKWNGVSCSLLNPGRVAALDLPGQNLSGQVNPSLGNITFLKRLNLSSNGFSGQLPPLSQLHELTLLDMSSNLFQGIIPDSLTQFSNLQLLNLSYNGFSGQLPPLNQLPELVVLDLKSNLFQGIIPDSLTNCSNLTFVDLSRNMLEGSIPAKIGSLYNLMNLDLSRNKLTGVIPPTISNATKLQFLILQENELEGSIPSELGQLSNMIGFTVGSNRLSGQIPASIFNLTLLRVLGLYANRLQMAALPLDIGHTLPNLQNITLGQNMLEGPIPASLGNISSLQLIELSNNSFTGEIPSFGKLQKLVYLNLADNKLESSDSQRWESLYGLTNCSHLKSLRFKNNQLKGVIPNSVGKLSPKLELLHLGGNNLSGIVPSSIGNLDGLIDLDLSTNSFNGTIEGWVGSLKKLQSLDLHGNNFVGAIPPSFGNLTELTYLYLAKNEFEGTIPPILGKLKRLSAMDLSYNNLQGDIPPELSGLTQLRTLNLSSNRLTGEIPVDLSQCQDLVTIQMDHNNLTGDIPTTFGDLMSLNMLSLSYNDLSGAIPVSLQHVSKLDLSHNHLQGEIPPEGVFRNASAVSLAGNSELCGGVSELHMPPCPVASQRTKIRYYLIRVLIPLFGFMSLLLLVYFLVLERKMRRTRYESQAPLGEHFPKVSYNDLVEATKNFSESNLLGKGSYGTVYKGNLVQHKLEVAVKVFNLEMQGAERSFMSECEALRSVQHRNLLSIVTACSTVDSDGSAFRALIYEYMPNGNLDTWLHHKGDGEAHKHLSFTQRIDVAVNIADALDYLHNDSENPIIHCDLKPSNILLDDDMVAHLGDFGIARFFLDSRPKPAGSTSSIGVKGTIGYIPPEYAGGGRISTSGDVYSFGIVLLEMLIGKRPTDPMFKEGLDIVNFVCSNFPHKITDVIDVHLKEEFEVYAEERTVSEDPVQQCLVSLLQVAISCIRPSPSERVNMRETASKIQAIKASFLGRRASKNVSLETYNNH</sequence>
<keyword evidence="8" id="KW-0433">Leucine-rich repeat</keyword>
<dbReference type="InterPro" id="IPR013210">
    <property type="entry name" value="LRR_N_plant-typ"/>
</dbReference>
<dbReference type="SUPFAM" id="SSF52058">
    <property type="entry name" value="L domain-like"/>
    <property type="match status" value="2"/>
</dbReference>
<dbReference type="Gene3D" id="1.10.510.10">
    <property type="entry name" value="Transferase(Phosphotransferase) domain 1"/>
    <property type="match status" value="1"/>
</dbReference>
<keyword evidence="18 29" id="KW-0675">Receptor</keyword>
<accession>D0VMS4</accession>
<dbReference type="InterPro" id="IPR001611">
    <property type="entry name" value="Leu-rich_rpt"/>
</dbReference>
<dbReference type="GO" id="GO:0005789">
    <property type="term" value="C:endoplasmic reticulum membrane"/>
    <property type="evidence" value="ECO:0007669"/>
    <property type="project" value="UniProtKB-SubCell"/>
</dbReference>
<keyword evidence="10 26" id="KW-0812">Transmembrane</keyword>
<evidence type="ECO:0000256" key="10">
    <source>
        <dbReference type="ARBA" id="ARBA00022692"/>
    </source>
</evidence>
<dbReference type="InterPro" id="IPR000719">
    <property type="entry name" value="Prot_kinase_dom"/>
</dbReference>
<evidence type="ECO:0000259" key="28">
    <source>
        <dbReference type="PROSITE" id="PS50011"/>
    </source>
</evidence>
<keyword evidence="12" id="KW-0677">Repeat</keyword>
<keyword evidence="9" id="KW-0808">Transferase</keyword>
<proteinExistence type="evidence at transcript level"/>
<dbReference type="PROSITE" id="PS00107">
    <property type="entry name" value="PROTEIN_KINASE_ATP"/>
    <property type="match status" value="1"/>
</dbReference>
<evidence type="ECO:0000256" key="11">
    <source>
        <dbReference type="ARBA" id="ARBA00022729"/>
    </source>
</evidence>
<dbReference type="Pfam" id="PF23598">
    <property type="entry name" value="LRR_14"/>
    <property type="match status" value="1"/>
</dbReference>
<evidence type="ECO:0000256" key="21">
    <source>
        <dbReference type="ARBA" id="ARBA00048679"/>
    </source>
</evidence>
<dbReference type="GO" id="GO:0005886">
    <property type="term" value="C:plasma membrane"/>
    <property type="evidence" value="ECO:0007669"/>
    <property type="project" value="UniProtKB-SubCell"/>
</dbReference>
<evidence type="ECO:0000256" key="1">
    <source>
        <dbReference type="ARBA" id="ARBA00004162"/>
    </source>
</evidence>
<feature type="binding site" evidence="25">
    <location>
        <position position="755"/>
    </location>
    <ligand>
        <name>ATP</name>
        <dbReference type="ChEBI" id="CHEBI:30616"/>
    </ligand>
</feature>
<evidence type="ECO:0000256" key="15">
    <source>
        <dbReference type="ARBA" id="ARBA00022840"/>
    </source>
</evidence>
<dbReference type="InterPro" id="IPR055414">
    <property type="entry name" value="LRR_R13L4/SHOC2-like"/>
</dbReference>
<feature type="domain" description="Protein kinase" evidence="28">
    <location>
        <begin position="726"/>
        <end position="1029"/>
    </location>
</feature>
<protein>
    <recommendedName>
        <fullName evidence="24">Receptor kinase-like protein Xa21</fullName>
        <ecNumber evidence="4">2.7.11.1</ecNumber>
    </recommendedName>
</protein>
<evidence type="ECO:0000256" key="26">
    <source>
        <dbReference type="SAM" id="Phobius"/>
    </source>
</evidence>
<evidence type="ECO:0000256" key="19">
    <source>
        <dbReference type="ARBA" id="ARBA00023180"/>
    </source>
</evidence>
<feature type="transmembrane region" description="Helical" evidence="26">
    <location>
        <begin position="669"/>
        <end position="691"/>
    </location>
</feature>
<dbReference type="PANTHER" id="PTHR48053">
    <property type="entry name" value="LEUCINE RICH REPEAT FAMILY PROTEIN, EXPRESSED"/>
    <property type="match status" value="1"/>
</dbReference>
<reference evidence="29" key="1">
    <citation type="submission" date="2009-10" db="EMBL/GenBank/DDBJ databases">
        <title>A novel leucine-rich repeat receptor-like kinase gene in wheat, TaLRPK, is involved in response to diverse stresses and stripe rust disease development.</title>
        <authorList>
            <person name="Xu L."/>
            <person name="Kang Z."/>
        </authorList>
    </citation>
    <scope>NUCLEOTIDE SEQUENCE</scope>
</reference>
<feature type="signal peptide" evidence="27">
    <location>
        <begin position="1"/>
        <end position="26"/>
    </location>
</feature>
<dbReference type="FunFam" id="3.30.200.20:FF:000432">
    <property type="entry name" value="LRR receptor-like serine/threonine-protein kinase EFR"/>
    <property type="match status" value="1"/>
</dbReference>